<evidence type="ECO:0000313" key="2">
    <source>
        <dbReference type="EMBL" id="CDI43340.1"/>
    </source>
</evidence>
<sequence>MAKNQEVNEHES</sequence>
<comment type="caution">
    <text evidence="1">The sequence shown here is derived from an EMBL/GenBank/DDBJ whole genome shotgun (WGS) entry which is preliminary data.</text>
</comment>
<dbReference type="Proteomes" id="UP000017243">
    <property type="component" value="Unassembled WGS sequence"/>
</dbReference>
<dbReference type="EMBL" id="CBUH010000169">
    <property type="protein sequence ID" value="CDI43340.1"/>
    <property type="molecule type" value="Genomic_DNA"/>
</dbReference>
<name>U4QF78_LACHE</name>
<dbReference type="EMBL" id="CBUH010000169">
    <property type="protein sequence ID" value="CDI43258.1"/>
    <property type="molecule type" value="Genomic_DNA"/>
</dbReference>
<protein>
    <submittedName>
        <fullName evidence="1">Uncharacterized protein</fullName>
    </submittedName>
</protein>
<proteinExistence type="predicted"/>
<organism evidence="1 3">
    <name type="scientific">Lactobacillus helveticus CIRM-BIA 953</name>
    <dbReference type="NCBI Taxonomy" id="1226335"/>
    <lineage>
        <taxon>Bacteria</taxon>
        <taxon>Bacillati</taxon>
        <taxon>Bacillota</taxon>
        <taxon>Bacilli</taxon>
        <taxon>Lactobacillales</taxon>
        <taxon>Lactobacillaceae</taxon>
        <taxon>Lactobacillus</taxon>
    </lineage>
</organism>
<evidence type="ECO:0000313" key="1">
    <source>
        <dbReference type="EMBL" id="CDI43258.1"/>
    </source>
</evidence>
<evidence type="ECO:0000313" key="3">
    <source>
        <dbReference type="Proteomes" id="UP000017243"/>
    </source>
</evidence>
<gene>
    <name evidence="1" type="ORF">LHCIRMBIA953_02527</name>
    <name evidence="2" type="ORF">LHCIRMBIA953_02611</name>
</gene>
<reference evidence="1 3" key="1">
    <citation type="submission" date="2013-09" db="EMBL/GenBank/DDBJ databases">
        <title>Draft Genome Sequence of five Lactobacillus helveticus strains CIRM-BIA 101T, 103, 104, 951 and 953 isolated from milk product.</title>
        <authorList>
            <person name="Valence F."/>
            <person name="Chuat V."/>
            <person name="Ma L."/>
            <person name="Creno S."/>
            <person name="Falentin H."/>
            <person name="Lortal S."/>
            <person name="Bizet C."/>
            <person name="Clermont D."/>
            <person name="Loux V."/>
            <person name="Bouchier C."/>
            <person name="Cousin S."/>
        </authorList>
    </citation>
    <scope>NUCLEOTIDE SEQUENCE [LARGE SCALE GENOMIC DNA]</scope>
    <source>
        <strain evidence="1 3">CIRM-BIA 953</strain>
    </source>
</reference>
<accession>U4QF78</accession>